<feature type="domain" description="Cytochrome c" evidence="9">
    <location>
        <begin position="60"/>
        <end position="188"/>
    </location>
</feature>
<dbReference type="GO" id="GO:0004130">
    <property type="term" value="F:cytochrome-c peroxidase activity"/>
    <property type="evidence" value="ECO:0007669"/>
    <property type="project" value="TreeGrafter"/>
</dbReference>
<keyword evidence="4 8" id="KW-0732">Signal</keyword>
<feature type="chain" id="PRO_5040925508" evidence="8">
    <location>
        <begin position="34"/>
        <end position="439"/>
    </location>
</feature>
<dbReference type="PROSITE" id="PS51007">
    <property type="entry name" value="CYTC"/>
    <property type="match status" value="2"/>
</dbReference>
<dbReference type="GO" id="GO:0046872">
    <property type="term" value="F:metal ion binding"/>
    <property type="evidence" value="ECO:0007669"/>
    <property type="project" value="UniProtKB-KW"/>
</dbReference>
<dbReference type="AlphaFoldDB" id="A0A9X1YKR7"/>
<dbReference type="EMBL" id="JAJLJH010000006">
    <property type="protein sequence ID" value="MCK9687983.1"/>
    <property type="molecule type" value="Genomic_DNA"/>
</dbReference>
<evidence type="ECO:0000313" key="11">
    <source>
        <dbReference type="Proteomes" id="UP001139353"/>
    </source>
</evidence>
<feature type="domain" description="Cytochrome c" evidence="9">
    <location>
        <begin position="248"/>
        <end position="423"/>
    </location>
</feature>
<reference evidence="10" key="1">
    <citation type="submission" date="2021-11" db="EMBL/GenBank/DDBJ databases">
        <title>BS-T2-15 a new species belonging to the Comamonadaceae family isolated from the soil of a French oak forest.</title>
        <authorList>
            <person name="Mieszkin S."/>
            <person name="Alain K."/>
        </authorList>
    </citation>
    <scope>NUCLEOTIDE SEQUENCE</scope>
    <source>
        <strain evidence="10">BS-T2-15</strain>
    </source>
</reference>
<keyword evidence="5" id="KW-0560">Oxidoreductase</keyword>
<evidence type="ECO:0000256" key="7">
    <source>
        <dbReference type="PROSITE-ProRule" id="PRU00433"/>
    </source>
</evidence>
<keyword evidence="3 7" id="KW-0479">Metal-binding</keyword>
<dbReference type="PANTHER" id="PTHR30600:SF10">
    <property type="entry name" value="BLL6722 PROTEIN"/>
    <property type="match status" value="1"/>
</dbReference>
<dbReference type="InterPro" id="IPR051395">
    <property type="entry name" value="Cytochrome_c_Peroxidase/MauG"/>
</dbReference>
<sequence>MRDSLRARRALNRFAIGLAAVASLVAGARLAQACSGAAPEPTGTETHFPLMYGDRPTVAQLSDLGRRIFMDPAYSASGKQSCATCHDPTKAFGPPNARAVQLGGPNMDRLGFRNTPSLRYAHAPIAFTQHFMESEVTLGTDDQGPTGGRTWDGRVDTAHDQALMPLMDANEMANADGAAVVKRLRTTSYADEFRSVLSAPGENVFDDPDSTLVWVTVALETYEQTSPDFHPFDSKFDAWLDDKAALSPAEARGMALFNDMKKGNCASCHPSTRKASTNRPPIFTDFGFVALAVPRNAELPANRDPTFFDLGLCGPLRTDLATHPEYCGLFRTPSLRNVALRKRFFHNGAIRSLRDAVAFYATRDTDPKRWYARRDGKSGYDDLPARYWPNVSHEVPFAPLPGGRPRLDDREIDDIVAFLRTLTDGYKPLATSTRTASSR</sequence>
<dbReference type="PANTHER" id="PTHR30600">
    <property type="entry name" value="CYTOCHROME C PEROXIDASE-RELATED"/>
    <property type="match status" value="1"/>
</dbReference>
<gene>
    <name evidence="10" type="ORF">LPC04_19945</name>
</gene>
<comment type="subcellular location">
    <subcellularLocation>
        <location evidence="1">Cell envelope</location>
    </subcellularLocation>
</comment>
<name>A0A9X1YKR7_9BURK</name>
<dbReference type="GO" id="GO:0020037">
    <property type="term" value="F:heme binding"/>
    <property type="evidence" value="ECO:0007669"/>
    <property type="project" value="InterPro"/>
</dbReference>
<evidence type="ECO:0000256" key="5">
    <source>
        <dbReference type="ARBA" id="ARBA00023002"/>
    </source>
</evidence>
<dbReference type="Pfam" id="PF03150">
    <property type="entry name" value="CCP_MauG"/>
    <property type="match status" value="1"/>
</dbReference>
<comment type="caution">
    <text evidence="10">The sequence shown here is derived from an EMBL/GenBank/DDBJ whole genome shotgun (WGS) entry which is preliminary data.</text>
</comment>
<evidence type="ECO:0000256" key="6">
    <source>
        <dbReference type="ARBA" id="ARBA00023004"/>
    </source>
</evidence>
<evidence type="ECO:0000256" key="8">
    <source>
        <dbReference type="SAM" id="SignalP"/>
    </source>
</evidence>
<dbReference type="InterPro" id="IPR004852">
    <property type="entry name" value="Di-haem_cyt_c_peroxidsae"/>
</dbReference>
<evidence type="ECO:0000256" key="4">
    <source>
        <dbReference type="ARBA" id="ARBA00022729"/>
    </source>
</evidence>
<protein>
    <submittedName>
        <fullName evidence="10">C-type cytochrome</fullName>
    </submittedName>
</protein>
<dbReference type="GO" id="GO:0009055">
    <property type="term" value="F:electron transfer activity"/>
    <property type="evidence" value="ECO:0007669"/>
    <property type="project" value="InterPro"/>
</dbReference>
<organism evidence="10 11">
    <name type="scientific">Scleromatobacter humisilvae</name>
    <dbReference type="NCBI Taxonomy" id="2897159"/>
    <lineage>
        <taxon>Bacteria</taxon>
        <taxon>Pseudomonadati</taxon>
        <taxon>Pseudomonadota</taxon>
        <taxon>Betaproteobacteria</taxon>
        <taxon>Burkholderiales</taxon>
        <taxon>Sphaerotilaceae</taxon>
        <taxon>Scleromatobacter</taxon>
    </lineage>
</organism>
<keyword evidence="6 7" id="KW-0408">Iron</keyword>
<dbReference type="InterPro" id="IPR036909">
    <property type="entry name" value="Cyt_c-like_dom_sf"/>
</dbReference>
<evidence type="ECO:0000313" key="10">
    <source>
        <dbReference type="EMBL" id="MCK9687983.1"/>
    </source>
</evidence>
<evidence type="ECO:0000256" key="2">
    <source>
        <dbReference type="ARBA" id="ARBA00022617"/>
    </source>
</evidence>
<evidence type="ECO:0000256" key="3">
    <source>
        <dbReference type="ARBA" id="ARBA00022723"/>
    </source>
</evidence>
<feature type="signal peptide" evidence="8">
    <location>
        <begin position="1"/>
        <end position="33"/>
    </location>
</feature>
<dbReference type="Proteomes" id="UP001139353">
    <property type="component" value="Unassembled WGS sequence"/>
</dbReference>
<dbReference type="SUPFAM" id="SSF46626">
    <property type="entry name" value="Cytochrome c"/>
    <property type="match status" value="2"/>
</dbReference>
<keyword evidence="2 7" id="KW-0349">Heme</keyword>
<dbReference type="GO" id="GO:0030313">
    <property type="term" value="C:cell envelope"/>
    <property type="evidence" value="ECO:0007669"/>
    <property type="project" value="UniProtKB-SubCell"/>
</dbReference>
<accession>A0A9X1YKR7</accession>
<proteinExistence type="predicted"/>
<evidence type="ECO:0000256" key="1">
    <source>
        <dbReference type="ARBA" id="ARBA00004196"/>
    </source>
</evidence>
<evidence type="ECO:0000259" key="9">
    <source>
        <dbReference type="PROSITE" id="PS51007"/>
    </source>
</evidence>
<dbReference type="InterPro" id="IPR009056">
    <property type="entry name" value="Cyt_c-like_dom"/>
</dbReference>
<dbReference type="Gene3D" id="1.10.760.10">
    <property type="entry name" value="Cytochrome c-like domain"/>
    <property type="match status" value="2"/>
</dbReference>
<keyword evidence="11" id="KW-1185">Reference proteome</keyword>